<name>X6M8H9_RETFI</name>
<dbReference type="SMART" id="SM00320">
    <property type="entry name" value="WD40"/>
    <property type="match status" value="7"/>
</dbReference>
<keyword evidence="4" id="KW-0175">Coiled coil</keyword>
<evidence type="ECO:0000256" key="1">
    <source>
        <dbReference type="ARBA" id="ARBA00022574"/>
    </source>
</evidence>
<sequence>MSGAEDEKTPKEPKITVLPVSFEQSCFDKNWILQLNKQEQFENFICLICKQVANYPIEIDCPQHKSINESPIVGENCLKQFLKVICPLQFQQGGESITCGFKGKIKELNDHLSNVCPLNMSDCWYKPFGCEHSCHKHKLSDHLSLECKFHFDLKEIKQLKLQIQLNEKKNETNATLINENIVSKKEIEQPQQDNEIKKIQRELHKLRADIESMKKETNSNGFIKSLQEKNDTFSFDLFCSSSKLFRTFSGHTSVVWSVDYSIFDDGQYLCSGSHDGTVCVWDVETTKQIRSFKGHTSHVYCAKFAPYYQHYHGINNRRPVICSSSHDKTIRFWDFETCKEFQILNGHTEWVAGIAFSPFNNGKYLCSGSHDKTIRLWDVEASKSLHVFNGHTNCVWHVEFSPLQNNNNSNNENNNAGVIGGNGYFICSGSYDNTIRLWDVETTKELTVFKGHEGCVRSVKYLQYEINTICSGSHDKSIRLWDIRSNKEIYVFKGHTHCVYAIECSPFVRSNNNNTIINSNIICSASHDNTIRFWDIRTNKQLHVIKGNENEEGGISSITFSPLKNKVKASKNTDGRVCSINLCYGSYKGPICIWG</sequence>
<feature type="repeat" description="WD" evidence="3">
    <location>
        <begin position="518"/>
        <end position="544"/>
    </location>
</feature>
<keyword evidence="2" id="KW-0677">Repeat</keyword>
<keyword evidence="6" id="KW-1185">Reference proteome</keyword>
<feature type="repeat" description="WD" evidence="3">
    <location>
        <begin position="292"/>
        <end position="343"/>
    </location>
</feature>
<dbReference type="CDD" id="cd00200">
    <property type="entry name" value="WD40"/>
    <property type="match status" value="1"/>
</dbReference>
<dbReference type="InterPro" id="IPR036322">
    <property type="entry name" value="WD40_repeat_dom_sf"/>
</dbReference>
<dbReference type="PRINTS" id="PR00320">
    <property type="entry name" value="GPROTEINBRPT"/>
</dbReference>
<evidence type="ECO:0000256" key="4">
    <source>
        <dbReference type="SAM" id="Coils"/>
    </source>
</evidence>
<dbReference type="PANTHER" id="PTHR19879">
    <property type="entry name" value="TRANSCRIPTION INITIATION FACTOR TFIID"/>
    <property type="match status" value="1"/>
</dbReference>
<organism evidence="5 6">
    <name type="scientific">Reticulomyxa filosa</name>
    <dbReference type="NCBI Taxonomy" id="46433"/>
    <lineage>
        <taxon>Eukaryota</taxon>
        <taxon>Sar</taxon>
        <taxon>Rhizaria</taxon>
        <taxon>Retaria</taxon>
        <taxon>Foraminifera</taxon>
        <taxon>Monothalamids</taxon>
        <taxon>Reticulomyxidae</taxon>
        <taxon>Reticulomyxa</taxon>
    </lineage>
</organism>
<dbReference type="Proteomes" id="UP000023152">
    <property type="component" value="Unassembled WGS sequence"/>
</dbReference>
<dbReference type="PROSITE" id="PS00678">
    <property type="entry name" value="WD_REPEATS_1"/>
    <property type="match status" value="6"/>
</dbReference>
<dbReference type="EMBL" id="ASPP01023811">
    <property type="protein sequence ID" value="ETO09926.1"/>
    <property type="molecule type" value="Genomic_DNA"/>
</dbReference>
<feature type="repeat" description="WD" evidence="3">
    <location>
        <begin position="248"/>
        <end position="291"/>
    </location>
</feature>
<feature type="repeat" description="WD" evidence="3">
    <location>
        <begin position="449"/>
        <end position="491"/>
    </location>
</feature>
<evidence type="ECO:0000313" key="5">
    <source>
        <dbReference type="EMBL" id="ETO09926.1"/>
    </source>
</evidence>
<comment type="caution">
    <text evidence="5">The sequence shown here is derived from an EMBL/GenBank/DDBJ whole genome shotgun (WGS) entry which is preliminary data.</text>
</comment>
<dbReference type="SUPFAM" id="SSF50978">
    <property type="entry name" value="WD40 repeat-like"/>
    <property type="match status" value="1"/>
</dbReference>
<accession>X6M8H9</accession>
<dbReference type="Gene3D" id="2.130.10.10">
    <property type="entry name" value="YVTN repeat-like/Quinoprotein amine dehydrogenase"/>
    <property type="match status" value="3"/>
</dbReference>
<proteinExistence type="predicted"/>
<dbReference type="Pfam" id="PF00400">
    <property type="entry name" value="WD40"/>
    <property type="match status" value="6"/>
</dbReference>
<dbReference type="InterPro" id="IPR019775">
    <property type="entry name" value="WD40_repeat_CS"/>
</dbReference>
<dbReference type="PROSITE" id="PS50082">
    <property type="entry name" value="WD_REPEATS_2"/>
    <property type="match status" value="6"/>
</dbReference>
<dbReference type="InterPro" id="IPR020472">
    <property type="entry name" value="WD40_PAC1"/>
</dbReference>
<gene>
    <name evidence="5" type="ORF">RFI_27449</name>
</gene>
<dbReference type="InterPro" id="IPR015943">
    <property type="entry name" value="WD40/YVTN_repeat-like_dom_sf"/>
</dbReference>
<protein>
    <submittedName>
        <fullName evidence="5">WD-40 repeat protein</fullName>
    </submittedName>
</protein>
<keyword evidence="1 3" id="KW-0853">WD repeat</keyword>
<dbReference type="PANTHER" id="PTHR19879:SF9">
    <property type="entry name" value="TRANSCRIPTION INITIATION FACTOR TFIID SUBUNIT 5"/>
    <property type="match status" value="1"/>
</dbReference>
<evidence type="ECO:0000256" key="2">
    <source>
        <dbReference type="ARBA" id="ARBA00022737"/>
    </source>
</evidence>
<feature type="coiled-coil region" evidence="4">
    <location>
        <begin position="189"/>
        <end position="216"/>
    </location>
</feature>
<dbReference type="AlphaFoldDB" id="X6M8H9"/>
<evidence type="ECO:0000256" key="3">
    <source>
        <dbReference type="PROSITE-ProRule" id="PRU00221"/>
    </source>
</evidence>
<feature type="repeat" description="WD" evidence="3">
    <location>
        <begin position="422"/>
        <end position="448"/>
    </location>
</feature>
<reference evidence="5 6" key="1">
    <citation type="journal article" date="2013" name="Curr. Biol.">
        <title>The Genome of the Foraminiferan Reticulomyxa filosa.</title>
        <authorList>
            <person name="Glockner G."/>
            <person name="Hulsmann N."/>
            <person name="Schleicher M."/>
            <person name="Noegel A.A."/>
            <person name="Eichinger L."/>
            <person name="Gallinger C."/>
            <person name="Pawlowski J."/>
            <person name="Sierra R."/>
            <person name="Euteneuer U."/>
            <person name="Pillet L."/>
            <person name="Moustafa A."/>
            <person name="Platzer M."/>
            <person name="Groth M."/>
            <person name="Szafranski K."/>
            <person name="Schliwa M."/>
        </authorList>
    </citation>
    <scope>NUCLEOTIDE SEQUENCE [LARGE SCALE GENOMIC DNA]</scope>
</reference>
<dbReference type="InterPro" id="IPR001680">
    <property type="entry name" value="WD40_rpt"/>
</dbReference>
<feature type="repeat" description="WD" evidence="3">
    <location>
        <begin position="344"/>
        <end position="387"/>
    </location>
</feature>
<evidence type="ECO:0000313" key="6">
    <source>
        <dbReference type="Proteomes" id="UP000023152"/>
    </source>
</evidence>
<dbReference type="PROSITE" id="PS50294">
    <property type="entry name" value="WD_REPEATS_REGION"/>
    <property type="match status" value="3"/>
</dbReference>